<keyword evidence="1" id="KW-1133">Transmembrane helix</keyword>
<name>A0A0R1H4K4_9LACO</name>
<keyword evidence="1" id="KW-0472">Membrane</keyword>
<organism evidence="2 3">
    <name type="scientific">Amylolactobacillus amylotrophicus DSM 20534</name>
    <dbReference type="NCBI Taxonomy" id="1423722"/>
    <lineage>
        <taxon>Bacteria</taxon>
        <taxon>Bacillati</taxon>
        <taxon>Bacillota</taxon>
        <taxon>Bacilli</taxon>
        <taxon>Lactobacillales</taxon>
        <taxon>Lactobacillaceae</taxon>
        <taxon>Amylolactobacillus</taxon>
    </lineage>
</organism>
<keyword evidence="3" id="KW-1185">Reference proteome</keyword>
<accession>A0A0R1H4K4</accession>
<feature type="transmembrane region" description="Helical" evidence="1">
    <location>
        <begin position="12"/>
        <end position="29"/>
    </location>
</feature>
<dbReference type="EMBL" id="AZCV01000004">
    <property type="protein sequence ID" value="KRK37607.1"/>
    <property type="molecule type" value="Genomic_DNA"/>
</dbReference>
<sequence length="97" mass="11167">MSEQSEKIRRFILTAGFLGVLPTAVQFQLYRQTGLIFYLILSLISLVLALLFLLQSRDTSWQNRSKVVRYIVLAIFFMGIVPAIPLLLTLKYTTKEQ</sequence>
<feature type="transmembrane region" description="Helical" evidence="1">
    <location>
        <begin position="67"/>
        <end position="88"/>
    </location>
</feature>
<dbReference type="Proteomes" id="UP000050909">
    <property type="component" value="Unassembled WGS sequence"/>
</dbReference>
<protein>
    <submittedName>
        <fullName evidence="2">Uncharacterized protein</fullName>
    </submittedName>
</protein>
<evidence type="ECO:0000313" key="3">
    <source>
        <dbReference type="Proteomes" id="UP000050909"/>
    </source>
</evidence>
<feature type="transmembrane region" description="Helical" evidence="1">
    <location>
        <begin position="35"/>
        <end position="55"/>
    </location>
</feature>
<evidence type="ECO:0000256" key="1">
    <source>
        <dbReference type="SAM" id="Phobius"/>
    </source>
</evidence>
<dbReference type="RefSeq" id="WP_056945749.1">
    <property type="nucleotide sequence ID" value="NZ_AZCV01000004.1"/>
</dbReference>
<proteinExistence type="predicted"/>
<comment type="caution">
    <text evidence="2">The sequence shown here is derived from an EMBL/GenBank/DDBJ whole genome shotgun (WGS) entry which is preliminary data.</text>
</comment>
<evidence type="ECO:0000313" key="2">
    <source>
        <dbReference type="EMBL" id="KRK37607.1"/>
    </source>
</evidence>
<dbReference type="AlphaFoldDB" id="A0A0R1H4K4"/>
<dbReference type="PATRIC" id="fig|1423722.3.peg.1244"/>
<keyword evidence="1" id="KW-0812">Transmembrane</keyword>
<gene>
    <name evidence="2" type="ORF">FC62_GL001220</name>
</gene>
<reference evidence="2 3" key="1">
    <citation type="journal article" date="2015" name="Genome Announc.">
        <title>Expanding the biotechnology potential of lactobacilli through comparative genomics of 213 strains and associated genera.</title>
        <authorList>
            <person name="Sun Z."/>
            <person name="Harris H.M."/>
            <person name="McCann A."/>
            <person name="Guo C."/>
            <person name="Argimon S."/>
            <person name="Zhang W."/>
            <person name="Yang X."/>
            <person name="Jeffery I.B."/>
            <person name="Cooney J.C."/>
            <person name="Kagawa T.F."/>
            <person name="Liu W."/>
            <person name="Song Y."/>
            <person name="Salvetti E."/>
            <person name="Wrobel A."/>
            <person name="Rasinkangas P."/>
            <person name="Parkhill J."/>
            <person name="Rea M.C."/>
            <person name="O'Sullivan O."/>
            <person name="Ritari J."/>
            <person name="Douillard F.P."/>
            <person name="Paul Ross R."/>
            <person name="Yang R."/>
            <person name="Briner A.E."/>
            <person name="Felis G.E."/>
            <person name="de Vos W.M."/>
            <person name="Barrangou R."/>
            <person name="Klaenhammer T.R."/>
            <person name="Caufield P.W."/>
            <person name="Cui Y."/>
            <person name="Zhang H."/>
            <person name="O'Toole P.W."/>
        </authorList>
    </citation>
    <scope>NUCLEOTIDE SEQUENCE [LARGE SCALE GENOMIC DNA]</scope>
    <source>
        <strain evidence="2 3">DSM 20534</strain>
    </source>
</reference>